<evidence type="ECO:0000313" key="1">
    <source>
        <dbReference type="EMBL" id="HIR61893.1"/>
    </source>
</evidence>
<dbReference type="GO" id="GO:0006260">
    <property type="term" value="P:DNA replication"/>
    <property type="evidence" value="ECO:0007669"/>
    <property type="project" value="InterPro"/>
</dbReference>
<evidence type="ECO:0000313" key="2">
    <source>
        <dbReference type="Proteomes" id="UP000824241"/>
    </source>
</evidence>
<reference evidence="1" key="2">
    <citation type="journal article" date="2021" name="PeerJ">
        <title>Extensive microbial diversity within the chicken gut microbiome revealed by metagenomics and culture.</title>
        <authorList>
            <person name="Gilroy R."/>
            <person name="Ravi A."/>
            <person name="Getino M."/>
            <person name="Pursley I."/>
            <person name="Horton D.L."/>
            <person name="Alikhan N.F."/>
            <person name="Baker D."/>
            <person name="Gharbi K."/>
            <person name="Hall N."/>
            <person name="Watson M."/>
            <person name="Adriaenssens E.M."/>
            <person name="Foster-Nyarko E."/>
            <person name="Jarju S."/>
            <person name="Secka A."/>
            <person name="Antonio M."/>
            <person name="Oren A."/>
            <person name="Chaudhuri R.R."/>
            <person name="La Ragione R."/>
            <person name="Hildebrand F."/>
            <person name="Pallen M.J."/>
        </authorList>
    </citation>
    <scope>NUCLEOTIDE SEQUENCE</scope>
    <source>
        <strain evidence="1">CHK189-12415</strain>
    </source>
</reference>
<dbReference type="Pfam" id="PF13597">
    <property type="entry name" value="NRDD"/>
    <property type="match status" value="1"/>
</dbReference>
<protein>
    <submittedName>
        <fullName evidence="1">Uncharacterized protein</fullName>
    </submittedName>
</protein>
<dbReference type="AlphaFoldDB" id="A0A9D1DZM3"/>
<name>A0A9D1DZM3_9FIRM</name>
<reference evidence="1" key="1">
    <citation type="submission" date="2020-10" db="EMBL/GenBank/DDBJ databases">
        <authorList>
            <person name="Gilroy R."/>
        </authorList>
    </citation>
    <scope>NUCLEOTIDE SEQUENCE</scope>
    <source>
        <strain evidence="1">CHK189-12415</strain>
    </source>
</reference>
<dbReference type="InterPro" id="IPR012833">
    <property type="entry name" value="NrdD"/>
</dbReference>
<proteinExistence type="predicted"/>
<accession>A0A9D1DZM3</accession>
<organism evidence="1 2">
    <name type="scientific">Candidatus Faecivivens stercoravium</name>
    <dbReference type="NCBI Taxonomy" id="2840803"/>
    <lineage>
        <taxon>Bacteria</taxon>
        <taxon>Bacillati</taxon>
        <taxon>Bacillota</taxon>
        <taxon>Clostridia</taxon>
        <taxon>Eubacteriales</taxon>
        <taxon>Oscillospiraceae</taxon>
        <taxon>Oscillospiraceae incertae sedis</taxon>
        <taxon>Candidatus Faecivivens</taxon>
    </lineage>
</organism>
<sequence>METKITVTGGTLPQEEIDAYVEHLREKFPGRSFQSVGIEVDGDYVNLSWELEPAPFERIRRITGYLVGTLDRFNDAKRAEEHDRVKHGIGNFETLE</sequence>
<dbReference type="Gene3D" id="3.10.450.50">
    <property type="match status" value="1"/>
</dbReference>
<dbReference type="SUPFAM" id="SSF54427">
    <property type="entry name" value="NTF2-like"/>
    <property type="match status" value="1"/>
</dbReference>
<dbReference type="GO" id="GO:0008998">
    <property type="term" value="F:ribonucleoside-triphosphate reductase (thioredoxin) activity"/>
    <property type="evidence" value="ECO:0007669"/>
    <property type="project" value="InterPro"/>
</dbReference>
<gene>
    <name evidence="1" type="ORF">IAB37_09995</name>
</gene>
<dbReference type="Proteomes" id="UP000824241">
    <property type="component" value="Unassembled WGS sequence"/>
</dbReference>
<comment type="caution">
    <text evidence="1">The sequence shown here is derived from an EMBL/GenBank/DDBJ whole genome shotgun (WGS) entry which is preliminary data.</text>
</comment>
<dbReference type="InterPro" id="IPR032710">
    <property type="entry name" value="NTF2-like_dom_sf"/>
</dbReference>
<dbReference type="EMBL" id="DVHA01000322">
    <property type="protein sequence ID" value="HIR61893.1"/>
    <property type="molecule type" value="Genomic_DNA"/>
</dbReference>